<organism evidence="1">
    <name type="scientific">Arundo donax</name>
    <name type="common">Giant reed</name>
    <name type="synonym">Donax arundinaceus</name>
    <dbReference type="NCBI Taxonomy" id="35708"/>
    <lineage>
        <taxon>Eukaryota</taxon>
        <taxon>Viridiplantae</taxon>
        <taxon>Streptophyta</taxon>
        <taxon>Embryophyta</taxon>
        <taxon>Tracheophyta</taxon>
        <taxon>Spermatophyta</taxon>
        <taxon>Magnoliopsida</taxon>
        <taxon>Liliopsida</taxon>
        <taxon>Poales</taxon>
        <taxon>Poaceae</taxon>
        <taxon>PACMAD clade</taxon>
        <taxon>Arundinoideae</taxon>
        <taxon>Arundineae</taxon>
        <taxon>Arundo</taxon>
    </lineage>
</organism>
<reference evidence="1" key="2">
    <citation type="journal article" date="2015" name="Data Brief">
        <title>Shoot transcriptome of the giant reed, Arundo donax.</title>
        <authorList>
            <person name="Barrero R.A."/>
            <person name="Guerrero F.D."/>
            <person name="Moolhuijzen P."/>
            <person name="Goolsby J.A."/>
            <person name="Tidwell J."/>
            <person name="Bellgard S.E."/>
            <person name="Bellgard M.I."/>
        </authorList>
    </citation>
    <scope>NUCLEOTIDE SEQUENCE</scope>
    <source>
        <tissue evidence="1">Shoot tissue taken approximately 20 cm above the soil surface</tissue>
    </source>
</reference>
<evidence type="ECO:0000313" key="1">
    <source>
        <dbReference type="EMBL" id="JAD25121.1"/>
    </source>
</evidence>
<reference evidence="1" key="1">
    <citation type="submission" date="2014-09" db="EMBL/GenBank/DDBJ databases">
        <authorList>
            <person name="Magalhaes I.L.F."/>
            <person name="Oliveira U."/>
            <person name="Santos F.R."/>
            <person name="Vidigal T.H.D.A."/>
            <person name="Brescovit A.D."/>
            <person name="Santos A.J."/>
        </authorList>
    </citation>
    <scope>NUCLEOTIDE SEQUENCE</scope>
    <source>
        <tissue evidence="1">Shoot tissue taken approximately 20 cm above the soil surface</tissue>
    </source>
</reference>
<dbReference type="EMBL" id="GBRH01272774">
    <property type="protein sequence ID" value="JAD25121.1"/>
    <property type="molecule type" value="Transcribed_RNA"/>
</dbReference>
<accession>A0A0A8YGX8</accession>
<proteinExistence type="predicted"/>
<name>A0A0A8YGX8_ARUDO</name>
<protein>
    <submittedName>
        <fullName evidence="1">Uncharacterized protein</fullName>
    </submittedName>
</protein>
<dbReference type="AlphaFoldDB" id="A0A0A8YGX8"/>
<sequence length="46" mass="5219">MEKVKGDRNKVGTIISHELLAIYTLKKQSSMLGSKRLKWDELKSAS</sequence>